<gene>
    <name evidence="4" type="ORF">GBAR_LOCUS11005</name>
</gene>
<dbReference type="EMBL" id="CASHTH010001687">
    <property type="protein sequence ID" value="CAI8018189.1"/>
    <property type="molecule type" value="Genomic_DNA"/>
</dbReference>
<comment type="caution">
    <text evidence="4">The sequence shown here is derived from an EMBL/GenBank/DDBJ whole genome shotgun (WGS) entry which is preliminary data.</text>
</comment>
<evidence type="ECO:0000256" key="1">
    <source>
        <dbReference type="ARBA" id="ARBA00007569"/>
    </source>
</evidence>
<dbReference type="PANTHER" id="PTHR10884">
    <property type="entry name" value="NADH DEHYDROGENASE UBIQUINONE IRON-SULFUR PROTEIN 3"/>
    <property type="match status" value="1"/>
</dbReference>
<organism evidence="4 5">
    <name type="scientific">Geodia barretti</name>
    <name type="common">Barrett's horny sponge</name>
    <dbReference type="NCBI Taxonomy" id="519541"/>
    <lineage>
        <taxon>Eukaryota</taxon>
        <taxon>Metazoa</taxon>
        <taxon>Porifera</taxon>
        <taxon>Demospongiae</taxon>
        <taxon>Heteroscleromorpha</taxon>
        <taxon>Tetractinellida</taxon>
        <taxon>Astrophorina</taxon>
        <taxon>Geodiidae</taxon>
        <taxon>Geodia</taxon>
    </lineage>
</organism>
<dbReference type="AlphaFoldDB" id="A0AA35WF68"/>
<dbReference type="Gene3D" id="3.30.460.80">
    <property type="entry name" value="NADH:ubiquinone oxidoreductase, 30kDa subunit"/>
    <property type="match status" value="1"/>
</dbReference>
<evidence type="ECO:0000313" key="4">
    <source>
        <dbReference type="EMBL" id="CAI8018189.1"/>
    </source>
</evidence>
<evidence type="ECO:0000256" key="2">
    <source>
        <dbReference type="ARBA" id="ARBA00020084"/>
    </source>
</evidence>
<dbReference type="Proteomes" id="UP001174909">
    <property type="component" value="Unassembled WGS sequence"/>
</dbReference>
<reference evidence="4" key="1">
    <citation type="submission" date="2023-03" db="EMBL/GenBank/DDBJ databases">
        <authorList>
            <person name="Steffen K."/>
            <person name="Cardenas P."/>
        </authorList>
    </citation>
    <scope>NUCLEOTIDE SEQUENCE</scope>
</reference>
<comment type="similarity">
    <text evidence="1">Belongs to the complex I 30 kDa subunit family.</text>
</comment>
<evidence type="ECO:0000313" key="5">
    <source>
        <dbReference type="Proteomes" id="UP001174909"/>
    </source>
</evidence>
<dbReference type="SUPFAM" id="SSF143243">
    <property type="entry name" value="Nqo5-like"/>
    <property type="match status" value="1"/>
</dbReference>
<dbReference type="PANTHER" id="PTHR10884:SF14">
    <property type="entry name" value="NADH DEHYDROGENASE [UBIQUINONE] IRON-SULFUR PROTEIN 3, MITOCHONDRIAL"/>
    <property type="match status" value="1"/>
</dbReference>
<sequence>MLLCLACVDYEERFELVYFLQSLANEQSLVLKTQVSYDRPALPSVCAVWPAADWYEREAHDLFGVSFDGHPDLSPLLLYPEFDGYPGRKAYDFFEYREF</sequence>
<feature type="domain" description="NADH:ubiquinone oxidoreductase 30kDa subunit" evidence="3">
    <location>
        <begin position="1"/>
        <end position="94"/>
    </location>
</feature>
<keyword evidence="5" id="KW-1185">Reference proteome</keyword>
<accession>A0AA35WF68</accession>
<dbReference type="Pfam" id="PF00329">
    <property type="entry name" value="Complex1_30kDa"/>
    <property type="match status" value="1"/>
</dbReference>
<dbReference type="InterPro" id="IPR001268">
    <property type="entry name" value="NADH_UbQ_OxRdtase_30kDa_su"/>
</dbReference>
<dbReference type="GO" id="GO:0008137">
    <property type="term" value="F:NADH dehydrogenase (ubiquinone) activity"/>
    <property type="evidence" value="ECO:0007669"/>
    <property type="project" value="InterPro"/>
</dbReference>
<name>A0AA35WF68_GEOBA</name>
<evidence type="ECO:0000259" key="3">
    <source>
        <dbReference type="Pfam" id="PF00329"/>
    </source>
</evidence>
<protein>
    <recommendedName>
        <fullName evidence="2">NADH dehydrogenase [ubiquinone] iron-sulfur protein 3, mitochondrial</fullName>
    </recommendedName>
</protein>
<dbReference type="InterPro" id="IPR037232">
    <property type="entry name" value="NADH_quin_OxRdtase_su_C/D-like"/>
</dbReference>
<proteinExistence type="inferred from homology"/>